<dbReference type="AlphaFoldDB" id="A0AA38W5R9"/>
<evidence type="ECO:0000259" key="2">
    <source>
        <dbReference type="Pfam" id="PF11955"/>
    </source>
</evidence>
<organism evidence="3 4">
    <name type="scientific">Centaurea solstitialis</name>
    <name type="common">yellow star-thistle</name>
    <dbReference type="NCBI Taxonomy" id="347529"/>
    <lineage>
        <taxon>Eukaryota</taxon>
        <taxon>Viridiplantae</taxon>
        <taxon>Streptophyta</taxon>
        <taxon>Embryophyta</taxon>
        <taxon>Tracheophyta</taxon>
        <taxon>Spermatophyta</taxon>
        <taxon>Magnoliopsida</taxon>
        <taxon>eudicotyledons</taxon>
        <taxon>Gunneridae</taxon>
        <taxon>Pentapetalae</taxon>
        <taxon>asterids</taxon>
        <taxon>campanulids</taxon>
        <taxon>Asterales</taxon>
        <taxon>Asteraceae</taxon>
        <taxon>Carduoideae</taxon>
        <taxon>Cardueae</taxon>
        <taxon>Centaureinae</taxon>
        <taxon>Centaurea</taxon>
    </lineage>
</organism>
<evidence type="ECO:0000256" key="1">
    <source>
        <dbReference type="SAM" id="MobiDB-lite"/>
    </source>
</evidence>
<dbReference type="InterPro" id="IPR021099">
    <property type="entry name" value="PORR_domain"/>
</dbReference>
<feature type="domain" description="PORR" evidence="2">
    <location>
        <begin position="36"/>
        <end position="365"/>
    </location>
</feature>
<reference evidence="3" key="1">
    <citation type="submission" date="2023-03" db="EMBL/GenBank/DDBJ databases">
        <title>Chromosome-scale reference genome and RAD-based genetic map of yellow starthistle (Centaurea solstitialis) reveal putative structural variation and QTLs associated with invader traits.</title>
        <authorList>
            <person name="Reatini B."/>
            <person name="Cang F.A."/>
            <person name="Jiang Q."/>
            <person name="Mckibben M.T.W."/>
            <person name="Barker M.S."/>
            <person name="Rieseberg L.H."/>
            <person name="Dlugosch K.M."/>
        </authorList>
    </citation>
    <scope>NUCLEOTIDE SEQUENCE</scope>
    <source>
        <strain evidence="3">CAN-66</strain>
        <tissue evidence="3">Leaf</tissue>
    </source>
</reference>
<feature type="compositionally biased region" description="Basic residues" evidence="1">
    <location>
        <begin position="551"/>
        <end position="565"/>
    </location>
</feature>
<dbReference type="EMBL" id="JARYMX010000005">
    <property type="protein sequence ID" value="KAJ9547757.1"/>
    <property type="molecule type" value="Genomic_DNA"/>
</dbReference>
<feature type="compositionally biased region" description="Pro residues" evidence="1">
    <location>
        <begin position="486"/>
        <end position="508"/>
    </location>
</feature>
<feature type="compositionally biased region" description="Basic residues" evidence="1">
    <location>
        <begin position="514"/>
        <end position="527"/>
    </location>
</feature>
<evidence type="ECO:0000313" key="4">
    <source>
        <dbReference type="Proteomes" id="UP001172457"/>
    </source>
</evidence>
<dbReference type="InterPro" id="IPR045040">
    <property type="entry name" value="PORR_fam"/>
</dbReference>
<dbReference type="PANTHER" id="PTHR31476:SF3">
    <property type="entry name" value="UBIQUITIN CARBOXYL-TERMINAL HYDROLASE FAMILY PROTEIN"/>
    <property type="match status" value="1"/>
</dbReference>
<keyword evidence="4" id="KW-1185">Reference proteome</keyword>
<evidence type="ECO:0000313" key="3">
    <source>
        <dbReference type="EMBL" id="KAJ9547757.1"/>
    </source>
</evidence>
<sequence length="693" mass="79502">MLFQSQTISSRNSIGIIRVWYQFTASISSLKVVWRKDQKLDQAIQNDKQWRLCAKVVKEVLNEPGHVIPLRYLEKRRERLRLPIKITTLLSRNPGLFDVYYDRIKPKTEPVKFLRVSDRLQRVLDEEERIYLENEPLIVAKLCKLLMMAKNNVVNAEKLVHVKREFGFPNDFMSNLIPKYPEYFKLIGSPGEGNSFLELVSWNPMFARSVIEQRADEESKMMGIKIRPSFNWKLPSGFLIRKEMREWIRDWLELPYISPYDDASSLDQASREMEKRTVGVFHELLSLSLYKRIPVPILGKFTEEYRFSNAFSSVFTRHSGIFYMSLKGGIKTAMLREAYKGDELIDRDPLLEINDNFIELLAEGHEQREEQLKLQKQAVENNTENKLNDLELTETLELARLTALEALKLVGIQIFYSNGIRSLVPLHMGSKRYYTKHGLINLHANGMKLDDPLVATVPIPPFAPRPLCNFQLALANQACAYLPSSLSPPPPPPPTPPFAAFYPAPPPSSENHEHAHRHRHHHHHHHALGHELDDGNAHNQSQNHDHDHDHGHGHHRHSHRHHHKHRMSPIEQQCCKWLAQVEDECVCELLNRLPPFLARPIHEYTTCFLYVFAASESDIRCLVKTMESLQACQNSVGLAQLYGKGKPLVGCLPNAYWRLKGKGLLPVKRLPGKVAIAAPMALPPLSAVANAGE</sequence>
<protein>
    <recommendedName>
        <fullName evidence="2">PORR domain-containing protein</fullName>
    </recommendedName>
</protein>
<dbReference type="GO" id="GO:0003723">
    <property type="term" value="F:RNA binding"/>
    <property type="evidence" value="ECO:0007669"/>
    <property type="project" value="InterPro"/>
</dbReference>
<dbReference type="PANTHER" id="PTHR31476">
    <property type="entry name" value="PROTEIN WHAT'S THIS FACTOR 1 HOMOLOG, CHLOROPLASTIC"/>
    <property type="match status" value="1"/>
</dbReference>
<dbReference type="Proteomes" id="UP001172457">
    <property type="component" value="Chromosome 5"/>
</dbReference>
<gene>
    <name evidence="3" type="ORF">OSB04_020300</name>
</gene>
<name>A0AA38W5R9_9ASTR</name>
<dbReference type="Pfam" id="PF11955">
    <property type="entry name" value="PORR"/>
    <property type="match status" value="1"/>
</dbReference>
<accession>A0AA38W5R9</accession>
<proteinExistence type="predicted"/>
<feature type="region of interest" description="Disordered" evidence="1">
    <location>
        <begin position="485"/>
        <end position="565"/>
    </location>
</feature>
<comment type="caution">
    <text evidence="3">The sequence shown here is derived from an EMBL/GenBank/DDBJ whole genome shotgun (WGS) entry which is preliminary data.</text>
</comment>